<dbReference type="AlphaFoldDB" id="A0A9P5GLK5"/>
<reference evidence="1" key="1">
    <citation type="submission" date="2020-02" db="EMBL/GenBank/DDBJ databases">
        <authorList>
            <person name="Lichtner F.J."/>
        </authorList>
    </citation>
    <scope>NUCLEOTIDE SEQUENCE</scope>
    <source>
        <strain evidence="1">G10</strain>
    </source>
</reference>
<dbReference type="Proteomes" id="UP000701341">
    <property type="component" value="Unassembled WGS sequence"/>
</dbReference>
<sequence length="334" mass="37968">MSLTRCYIARSLVPTRPLARIHYRNISIPAASQVSPSEGGPIPALTGSHRWSLPEAQPLTRDGFLSMLHGHTAAIRVPKFVNRHHAQRFEKHLHPLLRPYSHIAGPSVDKVGLAQFEFQAQSAEDFQSRGSDAQDRYFTQVAQLTDLHARIAKITGDNAWERILTILRDLVPDHEVRVAHEPDGRRYHAGIYRSINNSTPIHCDWSPYDSLTEDWIINRVTHQAVFNLYLAPMIDGETILYDRIWEEELLRYRDPETYGYFREAVEGCATVTLRPSVGDLYLFNTRNLHEVKSTGSEIHPDGGLWQRPRLTLSAFLGLLPAGILSTRPTIILWS</sequence>
<evidence type="ECO:0000313" key="1">
    <source>
        <dbReference type="EMBL" id="KAF7526280.1"/>
    </source>
</evidence>
<organism evidence="1 2">
    <name type="scientific">Penicillium crustosum</name>
    <name type="common">Blue mold fungus</name>
    <dbReference type="NCBI Taxonomy" id="36656"/>
    <lineage>
        <taxon>Eukaryota</taxon>
        <taxon>Fungi</taxon>
        <taxon>Dikarya</taxon>
        <taxon>Ascomycota</taxon>
        <taxon>Pezizomycotina</taxon>
        <taxon>Eurotiomycetes</taxon>
        <taxon>Eurotiomycetidae</taxon>
        <taxon>Eurotiales</taxon>
        <taxon>Aspergillaceae</taxon>
        <taxon>Penicillium</taxon>
    </lineage>
</organism>
<evidence type="ECO:0000313" key="2">
    <source>
        <dbReference type="Proteomes" id="UP000701341"/>
    </source>
</evidence>
<comment type="caution">
    <text evidence="1">The sequence shown here is derived from an EMBL/GenBank/DDBJ whole genome shotgun (WGS) entry which is preliminary data.</text>
</comment>
<dbReference type="EMBL" id="JAAOZQ010000023">
    <property type="protein sequence ID" value="KAF7526280.1"/>
    <property type="molecule type" value="Genomic_DNA"/>
</dbReference>
<protein>
    <submittedName>
        <fullName evidence="1">Uncharacterized protein</fullName>
    </submittedName>
</protein>
<accession>A0A9P5GLK5</accession>
<dbReference type="OrthoDB" id="5282017at2759"/>
<name>A0A9P5GLK5_PENCR</name>
<keyword evidence="2" id="KW-1185">Reference proteome</keyword>
<proteinExistence type="predicted"/>
<gene>
    <name evidence="1" type="ORF">PCG10_004216</name>
</gene>